<dbReference type="Pfam" id="PF07175">
    <property type="entry name" value="Osteoregulin"/>
    <property type="match status" value="1"/>
</dbReference>
<feature type="signal peptide" evidence="2">
    <location>
        <begin position="1"/>
        <end position="16"/>
    </location>
</feature>
<reference evidence="3" key="2">
    <citation type="submission" date="2025-08" db="UniProtKB">
        <authorList>
            <consortium name="Ensembl"/>
        </authorList>
    </citation>
    <scope>IDENTIFICATION</scope>
</reference>
<dbReference type="GO" id="GO:0031214">
    <property type="term" value="P:biomineral tissue development"/>
    <property type="evidence" value="ECO:0007669"/>
    <property type="project" value="InterPro"/>
</dbReference>
<feature type="compositionally biased region" description="Basic and acidic residues" evidence="1">
    <location>
        <begin position="82"/>
        <end position="97"/>
    </location>
</feature>
<feature type="compositionally biased region" description="Polar residues" evidence="1">
    <location>
        <begin position="101"/>
        <end position="111"/>
    </location>
</feature>
<protein>
    <recommendedName>
        <fullName evidence="5">Matrix extracellular phosphoglycoprotein</fullName>
    </recommendedName>
</protein>
<feature type="compositionally biased region" description="Polar residues" evidence="1">
    <location>
        <begin position="307"/>
        <end position="317"/>
    </location>
</feature>
<keyword evidence="2" id="KW-0732">Signal</keyword>
<evidence type="ECO:0000313" key="3">
    <source>
        <dbReference type="Ensembl" id="ENSSSCP00070023950.1"/>
    </source>
</evidence>
<feature type="compositionally biased region" description="Polar residues" evidence="1">
    <location>
        <begin position="442"/>
        <end position="455"/>
    </location>
</feature>
<dbReference type="Proteomes" id="UP000314985">
    <property type="component" value="Chromosome 8"/>
</dbReference>
<feature type="region of interest" description="Disordered" evidence="1">
    <location>
        <begin position="216"/>
        <end position="554"/>
    </location>
</feature>
<evidence type="ECO:0000256" key="1">
    <source>
        <dbReference type="SAM" id="MobiDB-lite"/>
    </source>
</evidence>
<reference evidence="3 4" key="1">
    <citation type="submission" date="2017-08" db="EMBL/GenBank/DDBJ databases">
        <title>USMARCv1.0.</title>
        <authorList>
            <person name="Hannum G.I."/>
            <person name="Koren S."/>
            <person name="Schroeder S.G."/>
            <person name="Chin S.C."/>
            <person name="Nonneman D.J."/>
            <person name="Becker S.A."/>
            <person name="Rosen B.D."/>
            <person name="Bickhart D.M."/>
            <person name="Putnam N.H."/>
            <person name="Green R.E."/>
            <person name="Tuggle C.K."/>
            <person name="Liu H."/>
            <person name="Rohrer G.A."/>
            <person name="Warr A."/>
            <person name="Hall R."/>
            <person name="Kim K."/>
            <person name="Hume D.A."/>
            <person name="Talbot R."/>
            <person name="Chow W."/>
            <person name="Howe K."/>
            <person name="Schwartz A.S."/>
            <person name="Watson M."/>
            <person name="Archibald A.L."/>
            <person name="Phillippy A.M."/>
            <person name="Smith T.P.L."/>
        </authorList>
    </citation>
    <scope>NUCLEOTIDE SEQUENCE [LARGE SCALE GENOMIC DNA]</scope>
</reference>
<dbReference type="InterPro" id="IPR009837">
    <property type="entry name" value="MEPE"/>
</dbReference>
<feature type="chain" id="PRO_5021472606" description="Matrix extracellular phosphoglycoprotein" evidence="2">
    <location>
        <begin position="17"/>
        <end position="554"/>
    </location>
</feature>
<feature type="region of interest" description="Disordered" evidence="1">
    <location>
        <begin position="62"/>
        <end position="111"/>
    </location>
</feature>
<proteinExistence type="predicted"/>
<dbReference type="PANTHER" id="PTHR16510:SF4">
    <property type="entry name" value="MATRIX EXTRACELLULAR PHOSPHOGLYCOPROTEIN"/>
    <property type="match status" value="1"/>
</dbReference>
<evidence type="ECO:0000256" key="2">
    <source>
        <dbReference type="SAM" id="SignalP"/>
    </source>
</evidence>
<feature type="compositionally biased region" description="Basic and acidic residues" evidence="1">
    <location>
        <begin position="373"/>
        <end position="384"/>
    </location>
</feature>
<evidence type="ECO:0000313" key="4">
    <source>
        <dbReference type="Proteomes" id="UP000314985"/>
    </source>
</evidence>
<evidence type="ECO:0008006" key="5">
    <source>
        <dbReference type="Google" id="ProtNLM"/>
    </source>
</evidence>
<dbReference type="Ensembl" id="ENSSSCT00070028741.1">
    <property type="protein sequence ID" value="ENSSSCP00070023950.1"/>
    <property type="gene ID" value="ENSSSCG00070014652.1"/>
</dbReference>
<dbReference type="AlphaFoldDB" id="A0A4X1U7T8"/>
<feature type="compositionally biased region" description="Low complexity" evidence="1">
    <location>
        <begin position="542"/>
        <end position="554"/>
    </location>
</feature>
<accession>A0A4X1U7T8</accession>
<feature type="compositionally biased region" description="Basic and acidic residues" evidence="1">
    <location>
        <begin position="395"/>
        <end position="413"/>
    </location>
</feature>
<feature type="compositionally biased region" description="Polar residues" evidence="1">
    <location>
        <begin position="503"/>
        <end position="517"/>
    </location>
</feature>
<feature type="compositionally biased region" description="Basic residues" evidence="1">
    <location>
        <begin position="526"/>
        <end position="535"/>
    </location>
</feature>
<sequence length="554" mass="60831">MRIVCLGLFLFSLTWAAPTFQPQAEKTKHDCVEKQRITYKGHHEKHGYYIFKYVYTSSGRKNQTGMKQEEKNKGDIALPHSGKREAPTENTGQEKGKNLSLPGNSENNKSTKAQNLIGNRKTMNEDQSIGNKENAQNDLKMAIYPKSSENHKAEDRNSALSKLQNQEEYGAALIRNHMQHAMEPGAVIELLGEENKENKPRNVLSKIPAAANYAKAPSNIRKNHPRDSQAQNIPVKSRSPHRLQHNTDYLKQLPKVKKVPSDFEGSGYPDLQGRGDNDISPFSGDGPPFKDLSGKGEATGPDREGTDIQTEFSSPSEAETIHPDARGPGSNEIPEKEGNGRDTIGTRGKTAKEANGADVSLVEGGNGITGSTDFKKLPGKEGNRVDGSSQNAHQGKIEFHYPHAPSKDKRKGGSSDGAESMNYNEIPKYGKGSSRKGPGPSDRSQVTSSEKQSFPSKGKGQGQLTPSRGLDNNIKNEMGSHSDPNNEGTIITHGRKNHDVHYRQNNYTRSKGMSQRKGSWGYRKPPSNRRFHPPRKHDSSESSDSGSSSESDGD</sequence>
<dbReference type="PANTHER" id="PTHR16510">
    <property type="entry name" value="EXTRACELLULAR MATRIX PHOSPHOGLYCOPROTEIN WITH ASARM MOTIF"/>
    <property type="match status" value="1"/>
</dbReference>
<name>A0A4X1U7T8_PIG</name>
<feature type="compositionally biased region" description="Low complexity" evidence="1">
    <location>
        <begin position="427"/>
        <end position="441"/>
    </location>
</feature>
<organism evidence="3 4">
    <name type="scientific">Sus scrofa</name>
    <name type="common">Pig</name>
    <dbReference type="NCBI Taxonomy" id="9823"/>
    <lineage>
        <taxon>Eukaryota</taxon>
        <taxon>Metazoa</taxon>
        <taxon>Chordata</taxon>
        <taxon>Craniata</taxon>
        <taxon>Vertebrata</taxon>
        <taxon>Euteleostomi</taxon>
        <taxon>Mammalia</taxon>
        <taxon>Eutheria</taxon>
        <taxon>Laurasiatheria</taxon>
        <taxon>Artiodactyla</taxon>
        <taxon>Suina</taxon>
        <taxon>Suidae</taxon>
        <taxon>Sus</taxon>
    </lineage>
</organism>